<dbReference type="Gene3D" id="3.40.50.10170">
    <property type="match status" value="1"/>
</dbReference>
<dbReference type="SUPFAM" id="SSF82549">
    <property type="entry name" value="DAK1/DegV-like"/>
    <property type="match status" value="1"/>
</dbReference>
<gene>
    <name evidence="2" type="ORF">HNR45_000132</name>
</gene>
<protein>
    <submittedName>
        <fullName evidence="2">DegV family protein with EDD domain</fullName>
    </submittedName>
</protein>
<sequence>MIHIICDTTACLSDEFVASHGNLHMIPLYISLGGGETVNDNSISTKEVFESYEATKIQPLTSQPSIGEWMQIFNSIPEKDSIIIITISKIVSGTVQTARVAAKQSKRKHIAVIDSHSTNGGMQILVEEALTMIEDGKDFDTIVAQLHENIANSITMFMPTDLKYLQRGGRIGKVASLVGSILQIRPILYLESDAIGILDKVRTTKRAMQKMKEKAMSRPIKRLHVATILADELGRQFQRELESELPDVTITHSEGSPVLGAHLGPQVVSLMLEWEHEDGTEEDTHVQ</sequence>
<name>A0A841R1Z5_9FIRM</name>
<organism evidence="2 3">
    <name type="scientific">Negativicoccus succinicivorans</name>
    <dbReference type="NCBI Taxonomy" id="620903"/>
    <lineage>
        <taxon>Bacteria</taxon>
        <taxon>Bacillati</taxon>
        <taxon>Bacillota</taxon>
        <taxon>Negativicutes</taxon>
        <taxon>Veillonellales</taxon>
        <taxon>Veillonellaceae</taxon>
        <taxon>Negativicoccus</taxon>
    </lineage>
</organism>
<dbReference type="GO" id="GO:0008289">
    <property type="term" value="F:lipid binding"/>
    <property type="evidence" value="ECO:0007669"/>
    <property type="project" value="UniProtKB-KW"/>
</dbReference>
<accession>A0A841R1Z5</accession>
<dbReference type="Pfam" id="PF02645">
    <property type="entry name" value="DegV"/>
    <property type="match status" value="1"/>
</dbReference>
<dbReference type="GeneID" id="93485417"/>
<dbReference type="EMBL" id="JACHHI010000001">
    <property type="protein sequence ID" value="MBB6477110.1"/>
    <property type="molecule type" value="Genomic_DNA"/>
</dbReference>
<dbReference type="NCBIfam" id="TIGR00762">
    <property type="entry name" value="DegV"/>
    <property type="match status" value="1"/>
</dbReference>
<dbReference type="InterPro" id="IPR043168">
    <property type="entry name" value="DegV_C"/>
</dbReference>
<comment type="caution">
    <text evidence="2">The sequence shown here is derived from an EMBL/GenBank/DDBJ whole genome shotgun (WGS) entry which is preliminary data.</text>
</comment>
<evidence type="ECO:0000256" key="1">
    <source>
        <dbReference type="ARBA" id="ARBA00023121"/>
    </source>
</evidence>
<keyword evidence="1" id="KW-0446">Lipid-binding</keyword>
<dbReference type="RefSeq" id="WP_159822015.1">
    <property type="nucleotide sequence ID" value="NZ_CABWNB010000001.1"/>
</dbReference>
<reference evidence="2 3" key="1">
    <citation type="submission" date="2020-08" db="EMBL/GenBank/DDBJ databases">
        <title>Genomic Encyclopedia of Type Strains, Phase IV (KMG-IV): sequencing the most valuable type-strain genomes for metagenomic binning, comparative biology and taxonomic classification.</title>
        <authorList>
            <person name="Goeker M."/>
        </authorList>
    </citation>
    <scope>NUCLEOTIDE SEQUENCE [LARGE SCALE GENOMIC DNA]</scope>
    <source>
        <strain evidence="2 3">DSM 21255</strain>
    </source>
</reference>
<evidence type="ECO:0000313" key="3">
    <source>
        <dbReference type="Proteomes" id="UP000591941"/>
    </source>
</evidence>
<dbReference type="InterPro" id="IPR050270">
    <property type="entry name" value="DegV_domain_contain"/>
</dbReference>
<dbReference type="PANTHER" id="PTHR33434:SF2">
    <property type="entry name" value="FATTY ACID-BINDING PROTEIN TM_1468"/>
    <property type="match status" value="1"/>
</dbReference>
<dbReference type="InterPro" id="IPR003797">
    <property type="entry name" value="DegV"/>
</dbReference>
<dbReference type="Gene3D" id="3.30.1180.10">
    <property type="match status" value="1"/>
</dbReference>
<evidence type="ECO:0000313" key="2">
    <source>
        <dbReference type="EMBL" id="MBB6477110.1"/>
    </source>
</evidence>
<dbReference type="Proteomes" id="UP000591941">
    <property type="component" value="Unassembled WGS sequence"/>
</dbReference>
<dbReference type="PROSITE" id="PS51482">
    <property type="entry name" value="DEGV"/>
    <property type="match status" value="1"/>
</dbReference>
<dbReference type="AlphaFoldDB" id="A0A841R1Z5"/>
<proteinExistence type="predicted"/>
<dbReference type="OrthoDB" id="9780660at2"/>
<keyword evidence="3" id="KW-1185">Reference proteome</keyword>
<dbReference type="PANTHER" id="PTHR33434">
    <property type="entry name" value="DEGV DOMAIN-CONTAINING PROTEIN DR_1986-RELATED"/>
    <property type="match status" value="1"/>
</dbReference>